<evidence type="ECO:0000313" key="1">
    <source>
        <dbReference type="EMBL" id="OOZ41668.1"/>
    </source>
</evidence>
<proteinExistence type="predicted"/>
<reference evidence="1 2" key="1">
    <citation type="submission" date="2016-11" db="EMBL/GenBank/DDBJ databases">
        <title>Mixed transmission modes and dynamic genome evolution in an obligate animal-bacterial symbiosis.</title>
        <authorList>
            <person name="Russell S.L."/>
            <person name="Corbett-Detig R.B."/>
            <person name="Cavanaugh C.M."/>
        </authorList>
    </citation>
    <scope>NUCLEOTIDE SEQUENCE [LARGE SCALE GENOMIC DNA]</scope>
    <source>
        <strain evidence="1">Sveles-Q1</strain>
    </source>
</reference>
<comment type="caution">
    <text evidence="1">The sequence shown here is derived from an EMBL/GenBank/DDBJ whole genome shotgun (WGS) entry which is preliminary data.</text>
</comment>
<dbReference type="Pfam" id="PF18906">
    <property type="entry name" value="Phage_tube_2"/>
    <property type="match status" value="1"/>
</dbReference>
<organism evidence="1 2">
    <name type="scientific">Solemya pervernicosa gill symbiont</name>
    <dbReference type="NCBI Taxonomy" id="642797"/>
    <lineage>
        <taxon>Bacteria</taxon>
        <taxon>Pseudomonadati</taxon>
        <taxon>Pseudomonadota</taxon>
        <taxon>Gammaproteobacteria</taxon>
        <taxon>sulfur-oxidizing symbionts</taxon>
    </lineage>
</organism>
<gene>
    <name evidence="1" type="ORF">BOW53_03035</name>
</gene>
<protein>
    <recommendedName>
        <fullName evidence="3">Phage tail protein</fullName>
    </recommendedName>
</protein>
<keyword evidence="2" id="KW-1185">Reference proteome</keyword>
<dbReference type="AlphaFoldDB" id="A0A1T2L969"/>
<sequence length="326" mass="35258">MSYDSELKALLTVLEATYGTDPGSGHQGILINKGSEIKPTGDKRVRDTVNWNRSPSGHVIGAKGYDLKLPIELKGGGIDGTLRKPEIDHLLQACAMSVEAGYVIALTSVTGTPDDSWIYAPLSDRTAMKSLTAYFHHDGFKYPVTGVRGTFELEMTVGGYGLFNFDMKGIYNDPTNIPIPQAAVYDHDPEPCENAGLQIASVDMTKTAVNSLKLRIGNEVKVRNDINAADGRKGLEISGMRNAGGSVDPEAIALTDFDPFTAWKDGTAQKIYATIGQSTGNRCRPLVRAAQYEEVSVGGREGNQAYELPFIAKGVNGDDELMLIFY</sequence>
<dbReference type="EMBL" id="MPRL01000007">
    <property type="protein sequence ID" value="OOZ41668.1"/>
    <property type="molecule type" value="Genomic_DNA"/>
</dbReference>
<evidence type="ECO:0008006" key="3">
    <source>
        <dbReference type="Google" id="ProtNLM"/>
    </source>
</evidence>
<dbReference type="RefSeq" id="WP_078482614.1">
    <property type="nucleotide sequence ID" value="NZ_MPRL01000007.1"/>
</dbReference>
<dbReference type="Proteomes" id="UP000191110">
    <property type="component" value="Unassembled WGS sequence"/>
</dbReference>
<evidence type="ECO:0000313" key="2">
    <source>
        <dbReference type="Proteomes" id="UP000191110"/>
    </source>
</evidence>
<accession>A0A1T2L969</accession>
<dbReference type="InterPro" id="IPR044000">
    <property type="entry name" value="Phage_tube_2"/>
</dbReference>
<name>A0A1T2L969_9GAMM</name>
<dbReference type="OrthoDB" id="6147138at2"/>